<dbReference type="EMBL" id="BONW01000039">
    <property type="protein sequence ID" value="GIG91594.1"/>
    <property type="molecule type" value="Genomic_DNA"/>
</dbReference>
<evidence type="ECO:0000313" key="3">
    <source>
        <dbReference type="Proteomes" id="UP000646749"/>
    </source>
</evidence>
<keyword evidence="1" id="KW-0472">Membrane</keyword>
<name>A0ABQ4EAC5_9ACTN</name>
<feature type="transmembrane region" description="Helical" evidence="1">
    <location>
        <begin position="21"/>
        <end position="42"/>
    </location>
</feature>
<gene>
    <name evidence="2" type="ORF">Pen02_65300</name>
</gene>
<proteinExistence type="predicted"/>
<keyword evidence="1" id="KW-1133">Transmembrane helix</keyword>
<keyword evidence="1" id="KW-0812">Transmembrane</keyword>
<evidence type="ECO:0000313" key="2">
    <source>
        <dbReference type="EMBL" id="GIG91594.1"/>
    </source>
</evidence>
<keyword evidence="3" id="KW-1185">Reference proteome</keyword>
<sequence>MIAMRFGRVDVRPLGGGPGCLLMILLSILGSIALTVLVNLALD</sequence>
<protein>
    <submittedName>
        <fullName evidence="2">Uncharacterized protein</fullName>
    </submittedName>
</protein>
<evidence type="ECO:0000256" key="1">
    <source>
        <dbReference type="SAM" id="Phobius"/>
    </source>
</evidence>
<comment type="caution">
    <text evidence="2">The sequence shown here is derived from an EMBL/GenBank/DDBJ whole genome shotgun (WGS) entry which is preliminary data.</text>
</comment>
<organism evidence="2 3">
    <name type="scientific">Plantactinospora endophytica</name>
    <dbReference type="NCBI Taxonomy" id="673535"/>
    <lineage>
        <taxon>Bacteria</taxon>
        <taxon>Bacillati</taxon>
        <taxon>Actinomycetota</taxon>
        <taxon>Actinomycetes</taxon>
        <taxon>Micromonosporales</taxon>
        <taxon>Micromonosporaceae</taxon>
        <taxon>Plantactinospora</taxon>
    </lineage>
</organism>
<dbReference type="Proteomes" id="UP000646749">
    <property type="component" value="Unassembled WGS sequence"/>
</dbReference>
<accession>A0ABQ4EAC5</accession>
<reference evidence="2 3" key="1">
    <citation type="submission" date="2021-01" db="EMBL/GenBank/DDBJ databases">
        <title>Whole genome shotgun sequence of Plantactinospora endophytica NBRC 110450.</title>
        <authorList>
            <person name="Komaki H."/>
            <person name="Tamura T."/>
        </authorList>
    </citation>
    <scope>NUCLEOTIDE SEQUENCE [LARGE SCALE GENOMIC DNA]</scope>
    <source>
        <strain evidence="2 3">NBRC 110450</strain>
    </source>
</reference>